<keyword evidence="3" id="KW-1185">Reference proteome</keyword>
<dbReference type="AlphaFoldDB" id="A0ABD1CBN0"/>
<feature type="compositionally biased region" description="Low complexity" evidence="1">
    <location>
        <begin position="667"/>
        <end position="686"/>
    </location>
</feature>
<feature type="compositionally biased region" description="Pro residues" evidence="1">
    <location>
        <begin position="454"/>
        <end position="480"/>
    </location>
</feature>
<name>A0ABD1CBN0_CULPP</name>
<evidence type="ECO:0000256" key="1">
    <source>
        <dbReference type="SAM" id="MobiDB-lite"/>
    </source>
</evidence>
<proteinExistence type="predicted"/>
<organism evidence="2 3">
    <name type="scientific">Culex pipiens pipiens</name>
    <name type="common">Northern house mosquito</name>
    <dbReference type="NCBI Taxonomy" id="38569"/>
    <lineage>
        <taxon>Eukaryota</taxon>
        <taxon>Metazoa</taxon>
        <taxon>Ecdysozoa</taxon>
        <taxon>Arthropoda</taxon>
        <taxon>Hexapoda</taxon>
        <taxon>Insecta</taxon>
        <taxon>Pterygota</taxon>
        <taxon>Neoptera</taxon>
        <taxon>Endopterygota</taxon>
        <taxon>Diptera</taxon>
        <taxon>Nematocera</taxon>
        <taxon>Culicoidea</taxon>
        <taxon>Culicidae</taxon>
        <taxon>Culicinae</taxon>
        <taxon>Culicini</taxon>
        <taxon>Culex</taxon>
        <taxon>Culex</taxon>
    </lineage>
</organism>
<comment type="caution">
    <text evidence="2">The sequence shown here is derived from an EMBL/GenBank/DDBJ whole genome shotgun (WGS) entry which is preliminary data.</text>
</comment>
<feature type="compositionally biased region" description="Acidic residues" evidence="1">
    <location>
        <begin position="1062"/>
        <end position="1073"/>
    </location>
</feature>
<dbReference type="EMBL" id="JBEHCU010014003">
    <property type="protein sequence ID" value="KAL1373770.1"/>
    <property type="molecule type" value="Genomic_DNA"/>
</dbReference>
<feature type="compositionally biased region" description="Polar residues" evidence="1">
    <location>
        <begin position="273"/>
        <end position="284"/>
    </location>
</feature>
<feature type="compositionally biased region" description="Basic and acidic residues" evidence="1">
    <location>
        <begin position="1043"/>
        <end position="1056"/>
    </location>
</feature>
<feature type="region of interest" description="Disordered" evidence="1">
    <location>
        <begin position="524"/>
        <end position="551"/>
    </location>
</feature>
<reference evidence="2 3" key="1">
    <citation type="submission" date="2024-05" db="EMBL/GenBank/DDBJ databases">
        <title>Culex pipiens pipiens assembly and annotation.</title>
        <authorList>
            <person name="Alout H."/>
            <person name="Durand T."/>
        </authorList>
    </citation>
    <scope>NUCLEOTIDE SEQUENCE [LARGE SCALE GENOMIC DNA]</scope>
    <source>
        <strain evidence="2">HA-2024</strain>
        <tissue evidence="2">Whole body</tissue>
    </source>
</reference>
<dbReference type="Proteomes" id="UP001562425">
    <property type="component" value="Unassembled WGS sequence"/>
</dbReference>
<feature type="compositionally biased region" description="Low complexity" evidence="1">
    <location>
        <begin position="374"/>
        <end position="401"/>
    </location>
</feature>
<feature type="compositionally biased region" description="Low complexity" evidence="1">
    <location>
        <begin position="291"/>
        <end position="314"/>
    </location>
</feature>
<protein>
    <submittedName>
        <fullName evidence="2">Uncharacterized protein</fullName>
    </submittedName>
</protein>
<feature type="compositionally biased region" description="Basic and acidic residues" evidence="1">
    <location>
        <begin position="34"/>
        <end position="62"/>
    </location>
</feature>
<feature type="compositionally biased region" description="Polar residues" evidence="1">
    <location>
        <begin position="637"/>
        <end position="661"/>
    </location>
</feature>
<feature type="region of interest" description="Disordered" evidence="1">
    <location>
        <begin position="350"/>
        <end position="482"/>
    </location>
</feature>
<evidence type="ECO:0000313" key="3">
    <source>
        <dbReference type="Proteomes" id="UP001562425"/>
    </source>
</evidence>
<feature type="region of interest" description="Disordered" evidence="1">
    <location>
        <begin position="13"/>
        <end position="76"/>
    </location>
</feature>
<feature type="region of interest" description="Disordered" evidence="1">
    <location>
        <begin position="267"/>
        <end position="324"/>
    </location>
</feature>
<accession>A0ABD1CBN0</accession>
<sequence>MLIASLAVVQHVTAAGKNETTSKATTKPDSSSSLKKETEPAAKETKAKEPATDADSRGKRNLELGYGGYNYYQTAPSPYRADRRISNAYQDQSRPPYYNNYVHHPQALVGPPPHHYHGPSGFESDISNSVNNYQPGPPIHHHQPVYLEAPEPIIEIIIKESNESAPYDTQVPLLPNQKKKKEEVQVFYVKYHKDEKNGIVLDTPVPALKPLPDESEEEQDDTAPLHEQPIVVTPGPPQKTTTLRAIINPDSEKYHSNSGIRISFGTEDKHQQGHQISETESESVAQPVVALPLPGTPGLKQGPQQQPPQHQQNQHFSSQHKADQFYQQHQQFLQQRSFPTAAPFAAQPQFLQQPPHPQQNYVQSFGPSTPAQPPQQQQPQQYRPQPQYQFQQFQAPPQQQHRFQHFDQGRNYVQAPQPQPQPQQQQQFRAPPAPIQFNQPFNSFFKQQQLQQVPKPPQNIPALPPPEPASAAQPLPPYQPLTPQVTRFPENRPQPQPQPQPAIRGNFVDFARPVQGGLVQQAAPNLGTTRTPDHQTTAAEHQGNLKNILPPGGELVQSVPKYETHITEHIKDDGQKQSYVSTQFNHGPTYKILPSQELISHSVAPQVESQKNYVQAPQPLPTPQQYVSKQAAGPQIIPNSEPLSHSQRIASNQPAFGTRTTAAFPKTPVQPTTTRTTTQRPTTTTPSAPVDTGKKQKAILDLPDEVPDDIRQHLLSSGILDNADISVLDYDKLGETALENLPPEHLANFFSSGGASQIAGSNNVVSVVKPNGDKLPEKFISKNYDVKDKRVKYVIANQPPQIEESEEEPTFVTMPEKQNVDLKVVRFDPSSQKNVTDRYIKHDSTILPSVDIAGENEQNDQIYNRYLPLKINGAQFPIPDAPELRGRRISSVVVLAPVDNLKPNNSFVINAEQEASSEEEAEEEQSRFERDVLDSQKVKFIAGEALKQLIKKPSTDNFKRWLEKEGKTEVDLQSVVLLVTRNEYDEQEIFMYDITTKGVTHLNGELSQQFVKVAEENANTHNLDDVPIVDSGILEQMETAESSNKDEDLYSLHGDESSYVSGEDDQDEDEQAEPSENVETVVKFEQKPMIVYPVNSKYRPVQINSGYSSIKN</sequence>
<feature type="compositionally biased region" description="Polar residues" evidence="1">
    <location>
        <begin position="18"/>
        <end position="33"/>
    </location>
</feature>
<feature type="region of interest" description="Disordered" evidence="1">
    <location>
        <begin position="1038"/>
        <end position="1080"/>
    </location>
</feature>
<feature type="compositionally biased region" description="Polar residues" evidence="1">
    <location>
        <begin position="360"/>
        <end position="369"/>
    </location>
</feature>
<feature type="compositionally biased region" description="Polar residues" evidence="1">
    <location>
        <begin position="524"/>
        <end position="539"/>
    </location>
</feature>
<gene>
    <name evidence="2" type="ORF">pipiens_005092</name>
</gene>
<evidence type="ECO:0000313" key="2">
    <source>
        <dbReference type="EMBL" id="KAL1373770.1"/>
    </source>
</evidence>
<feature type="region of interest" description="Disordered" evidence="1">
    <location>
        <begin position="203"/>
        <end position="240"/>
    </location>
</feature>
<feature type="region of interest" description="Disordered" evidence="1">
    <location>
        <begin position="610"/>
        <end position="692"/>
    </location>
</feature>